<dbReference type="AlphaFoldDB" id="A0A371ETG3"/>
<evidence type="ECO:0000313" key="2">
    <source>
        <dbReference type="Proteomes" id="UP000257109"/>
    </source>
</evidence>
<sequence length="163" mass="19357">MDRRGRLWDPKIPLKFKTLDKDPGDFDNRYKNLKLFLLWISLVGKKKDFSWYLGNGCSHHMTRERYMLLDLRIYEGLISFGGNGKVGKDLLPIIDNVIYVEGLKYNLLSSYDIHNNITLQTRIYFVFSLLMESHLHVINTTTYTNQNEDKLYRTILLERTKYI</sequence>
<reference evidence="1" key="1">
    <citation type="submission" date="2018-05" db="EMBL/GenBank/DDBJ databases">
        <title>Draft genome of Mucuna pruriens seed.</title>
        <authorList>
            <person name="Nnadi N.E."/>
            <person name="Vos R."/>
            <person name="Hasami M.H."/>
            <person name="Devisetty U.K."/>
            <person name="Aguiy J.C."/>
        </authorList>
    </citation>
    <scope>NUCLEOTIDE SEQUENCE [LARGE SCALE GENOMIC DNA]</scope>
    <source>
        <strain evidence="1">JCA_2017</strain>
    </source>
</reference>
<comment type="caution">
    <text evidence="1">The sequence shown here is derived from an EMBL/GenBank/DDBJ whole genome shotgun (WGS) entry which is preliminary data.</text>
</comment>
<dbReference type="EMBL" id="QJKJ01012183">
    <property type="protein sequence ID" value="RDX69276.1"/>
    <property type="molecule type" value="Genomic_DNA"/>
</dbReference>
<dbReference type="Proteomes" id="UP000257109">
    <property type="component" value="Unassembled WGS sequence"/>
</dbReference>
<accession>A0A371ETG3</accession>
<name>A0A371ETG3_MUCPR</name>
<proteinExistence type="predicted"/>
<dbReference type="OrthoDB" id="1932348at2759"/>
<keyword evidence="2" id="KW-1185">Reference proteome</keyword>
<protein>
    <submittedName>
        <fullName evidence="1">Uncharacterized protein</fullName>
    </submittedName>
</protein>
<gene>
    <name evidence="1" type="ORF">CR513_51633</name>
</gene>
<feature type="non-terminal residue" evidence="1">
    <location>
        <position position="1"/>
    </location>
</feature>
<organism evidence="1 2">
    <name type="scientific">Mucuna pruriens</name>
    <name type="common">Velvet bean</name>
    <name type="synonym">Dolichos pruriens</name>
    <dbReference type="NCBI Taxonomy" id="157652"/>
    <lineage>
        <taxon>Eukaryota</taxon>
        <taxon>Viridiplantae</taxon>
        <taxon>Streptophyta</taxon>
        <taxon>Embryophyta</taxon>
        <taxon>Tracheophyta</taxon>
        <taxon>Spermatophyta</taxon>
        <taxon>Magnoliopsida</taxon>
        <taxon>eudicotyledons</taxon>
        <taxon>Gunneridae</taxon>
        <taxon>Pentapetalae</taxon>
        <taxon>rosids</taxon>
        <taxon>fabids</taxon>
        <taxon>Fabales</taxon>
        <taxon>Fabaceae</taxon>
        <taxon>Papilionoideae</taxon>
        <taxon>50 kb inversion clade</taxon>
        <taxon>NPAAA clade</taxon>
        <taxon>indigoferoid/millettioid clade</taxon>
        <taxon>Phaseoleae</taxon>
        <taxon>Mucuna</taxon>
    </lineage>
</organism>
<evidence type="ECO:0000313" key="1">
    <source>
        <dbReference type="EMBL" id="RDX69276.1"/>
    </source>
</evidence>